<accession>A0ABR1ET27</accession>
<sequence>MFESTIWPTHASRMRINNQTKRSMRKKKTDTGSTSTIIILDISRIFCGHVRGFFLDFPAIEGTMISHSVRKS</sequence>
<keyword evidence="2" id="KW-1185">Reference proteome</keyword>
<proteinExistence type="predicted"/>
<protein>
    <submittedName>
        <fullName evidence="1">Uncharacterized protein</fullName>
    </submittedName>
</protein>
<evidence type="ECO:0000313" key="2">
    <source>
        <dbReference type="Proteomes" id="UP001303046"/>
    </source>
</evidence>
<dbReference type="EMBL" id="JAVFWL010000006">
    <property type="protein sequence ID" value="KAK6765789.1"/>
    <property type="molecule type" value="Genomic_DNA"/>
</dbReference>
<gene>
    <name evidence="1" type="primary">Necator_chrX.g25771</name>
    <name evidence="1" type="ORF">RB195_025605</name>
</gene>
<organism evidence="1 2">
    <name type="scientific">Necator americanus</name>
    <name type="common">Human hookworm</name>
    <dbReference type="NCBI Taxonomy" id="51031"/>
    <lineage>
        <taxon>Eukaryota</taxon>
        <taxon>Metazoa</taxon>
        <taxon>Ecdysozoa</taxon>
        <taxon>Nematoda</taxon>
        <taxon>Chromadorea</taxon>
        <taxon>Rhabditida</taxon>
        <taxon>Rhabditina</taxon>
        <taxon>Rhabditomorpha</taxon>
        <taxon>Strongyloidea</taxon>
        <taxon>Ancylostomatidae</taxon>
        <taxon>Bunostominae</taxon>
        <taxon>Necator</taxon>
    </lineage>
</organism>
<evidence type="ECO:0000313" key="1">
    <source>
        <dbReference type="EMBL" id="KAK6765789.1"/>
    </source>
</evidence>
<reference evidence="1 2" key="1">
    <citation type="submission" date="2023-08" db="EMBL/GenBank/DDBJ databases">
        <title>A Necator americanus chromosomal reference genome.</title>
        <authorList>
            <person name="Ilik V."/>
            <person name="Petrzelkova K.J."/>
            <person name="Pardy F."/>
            <person name="Fuh T."/>
            <person name="Niatou-Singa F.S."/>
            <person name="Gouil Q."/>
            <person name="Baker L."/>
            <person name="Ritchie M.E."/>
            <person name="Jex A.R."/>
            <person name="Gazzola D."/>
            <person name="Li H."/>
            <person name="Toshio Fujiwara R."/>
            <person name="Zhan B."/>
            <person name="Aroian R.V."/>
            <person name="Pafco B."/>
            <person name="Schwarz E.M."/>
        </authorList>
    </citation>
    <scope>NUCLEOTIDE SEQUENCE [LARGE SCALE GENOMIC DNA]</scope>
    <source>
        <strain evidence="1 2">Aroian</strain>
        <tissue evidence="1">Whole animal</tissue>
    </source>
</reference>
<dbReference type="Proteomes" id="UP001303046">
    <property type="component" value="Unassembled WGS sequence"/>
</dbReference>
<name>A0ABR1ET27_NECAM</name>
<comment type="caution">
    <text evidence="1">The sequence shown here is derived from an EMBL/GenBank/DDBJ whole genome shotgun (WGS) entry which is preliminary data.</text>
</comment>